<feature type="transmembrane region" description="Helical" evidence="1">
    <location>
        <begin position="12"/>
        <end position="32"/>
    </location>
</feature>
<evidence type="ECO:0000313" key="2">
    <source>
        <dbReference type="EMBL" id="SKB52075.1"/>
    </source>
</evidence>
<keyword evidence="2" id="KW-0131">Cell cycle</keyword>
<reference evidence="3" key="1">
    <citation type="submission" date="2017-02" db="EMBL/GenBank/DDBJ databases">
        <authorList>
            <person name="Varghese N."/>
            <person name="Submissions S."/>
        </authorList>
    </citation>
    <scope>NUCLEOTIDE SEQUENCE [LARGE SCALE GENOMIC DNA]</scope>
    <source>
        <strain evidence="3">UM2</strain>
    </source>
</reference>
<dbReference type="RefSeq" id="WP_079647728.1">
    <property type="nucleotide sequence ID" value="NZ_FUYM01000003.1"/>
</dbReference>
<gene>
    <name evidence="2" type="ORF">SAMN06295920_103381</name>
</gene>
<proteinExistence type="predicted"/>
<sequence>MNRVPLFQIARSAALPAVAILIIGYFASAALIGPNGLLALGGYRTQLQAKSDELRRTEAVRDRLRHHAKLLDPSRVDPDFGEELVRRSTGQVRPDEIIIPRN</sequence>
<evidence type="ECO:0000256" key="1">
    <source>
        <dbReference type="SAM" id="Phobius"/>
    </source>
</evidence>
<accession>A0A1T5BY29</accession>
<dbReference type="STRING" id="439228.SAMN06295920_103381"/>
<protein>
    <submittedName>
        <fullName evidence="2">Cell division protein FtsB</fullName>
    </submittedName>
</protein>
<keyword evidence="1" id="KW-0472">Membrane</keyword>
<evidence type="ECO:0000313" key="3">
    <source>
        <dbReference type="Proteomes" id="UP000189818"/>
    </source>
</evidence>
<keyword evidence="1" id="KW-0812">Transmembrane</keyword>
<dbReference type="Proteomes" id="UP000189818">
    <property type="component" value="Unassembled WGS sequence"/>
</dbReference>
<keyword evidence="1" id="KW-1133">Transmembrane helix</keyword>
<dbReference type="GO" id="GO:0051301">
    <property type="term" value="P:cell division"/>
    <property type="evidence" value="ECO:0007669"/>
    <property type="project" value="UniProtKB-KW"/>
</dbReference>
<organism evidence="2 3">
    <name type="scientific">Rhizorhabdus histidinilytica</name>
    <dbReference type="NCBI Taxonomy" id="439228"/>
    <lineage>
        <taxon>Bacteria</taxon>
        <taxon>Pseudomonadati</taxon>
        <taxon>Pseudomonadota</taxon>
        <taxon>Alphaproteobacteria</taxon>
        <taxon>Sphingomonadales</taxon>
        <taxon>Sphingomonadaceae</taxon>
        <taxon>Rhizorhabdus</taxon>
    </lineage>
</organism>
<dbReference type="AlphaFoldDB" id="A0A1T5BY29"/>
<dbReference type="OrthoDB" id="9815600at2"/>
<keyword evidence="2" id="KW-0132">Cell division</keyword>
<dbReference type="EMBL" id="FUYM01000003">
    <property type="protein sequence ID" value="SKB52075.1"/>
    <property type="molecule type" value="Genomic_DNA"/>
</dbReference>
<name>A0A1T5BY29_9SPHN</name>
<keyword evidence="3" id="KW-1185">Reference proteome</keyword>